<dbReference type="EMBL" id="EAAA01000565">
    <property type="status" value="NOT_ANNOTATED_CDS"/>
    <property type="molecule type" value="Genomic_DNA"/>
</dbReference>
<protein>
    <submittedName>
        <fullName evidence="1">Uncharacterized protein</fullName>
    </submittedName>
</protein>
<reference evidence="2" key="1">
    <citation type="journal article" date="2002" name="Science">
        <title>The draft genome of Ciona intestinalis: insights into chordate and vertebrate origins.</title>
        <authorList>
            <person name="Dehal P."/>
            <person name="Satou Y."/>
            <person name="Campbell R.K."/>
            <person name="Chapman J."/>
            <person name="Degnan B."/>
            <person name="De Tomaso A."/>
            <person name="Davidson B."/>
            <person name="Di Gregorio A."/>
            <person name="Gelpke M."/>
            <person name="Goodstein D.M."/>
            <person name="Harafuji N."/>
            <person name="Hastings K.E."/>
            <person name="Ho I."/>
            <person name="Hotta K."/>
            <person name="Huang W."/>
            <person name="Kawashima T."/>
            <person name="Lemaire P."/>
            <person name="Martinez D."/>
            <person name="Meinertzhagen I.A."/>
            <person name="Necula S."/>
            <person name="Nonaka M."/>
            <person name="Putnam N."/>
            <person name="Rash S."/>
            <person name="Saiga H."/>
            <person name="Satake M."/>
            <person name="Terry A."/>
            <person name="Yamada L."/>
            <person name="Wang H.G."/>
            <person name="Awazu S."/>
            <person name="Azumi K."/>
            <person name="Boore J."/>
            <person name="Branno M."/>
            <person name="Chin-Bow S."/>
            <person name="DeSantis R."/>
            <person name="Doyle S."/>
            <person name="Francino P."/>
            <person name="Keys D.N."/>
            <person name="Haga S."/>
            <person name="Hayashi H."/>
            <person name="Hino K."/>
            <person name="Imai K.S."/>
            <person name="Inaba K."/>
            <person name="Kano S."/>
            <person name="Kobayashi K."/>
            <person name="Kobayashi M."/>
            <person name="Lee B.I."/>
            <person name="Makabe K.W."/>
            <person name="Manohar C."/>
            <person name="Matassi G."/>
            <person name="Medina M."/>
            <person name="Mochizuki Y."/>
            <person name="Mount S."/>
            <person name="Morishita T."/>
            <person name="Miura S."/>
            <person name="Nakayama A."/>
            <person name="Nishizaka S."/>
            <person name="Nomoto H."/>
            <person name="Ohta F."/>
            <person name="Oishi K."/>
            <person name="Rigoutsos I."/>
            <person name="Sano M."/>
            <person name="Sasaki A."/>
            <person name="Sasakura Y."/>
            <person name="Shoguchi E."/>
            <person name="Shin-i T."/>
            <person name="Spagnuolo A."/>
            <person name="Stainier D."/>
            <person name="Suzuki M.M."/>
            <person name="Tassy O."/>
            <person name="Takatori N."/>
            <person name="Tokuoka M."/>
            <person name="Yagi K."/>
            <person name="Yoshizaki F."/>
            <person name="Wada S."/>
            <person name="Zhang C."/>
            <person name="Hyatt P.D."/>
            <person name="Larimer F."/>
            <person name="Detter C."/>
            <person name="Doggett N."/>
            <person name="Glavina T."/>
            <person name="Hawkins T."/>
            <person name="Richardson P."/>
            <person name="Lucas S."/>
            <person name="Kohara Y."/>
            <person name="Levine M."/>
            <person name="Satoh N."/>
            <person name="Rokhsar D.S."/>
        </authorList>
    </citation>
    <scope>NUCLEOTIDE SEQUENCE [LARGE SCALE GENOMIC DNA]</scope>
</reference>
<accession>H2XR19</accession>
<name>H2XR19_CIOIN</name>
<sequence length="32" mass="3839">MKMLHAFTQKLAFSLMCYTFTVMFIKKECMTN</sequence>
<dbReference type="InParanoid" id="H2XR19"/>
<proteinExistence type="predicted"/>
<reference evidence="1" key="4">
    <citation type="submission" date="2025-09" db="UniProtKB">
        <authorList>
            <consortium name="Ensembl"/>
        </authorList>
    </citation>
    <scope>IDENTIFICATION</scope>
</reference>
<keyword evidence="2" id="KW-1185">Reference proteome</keyword>
<reference evidence="1" key="3">
    <citation type="submission" date="2025-08" db="UniProtKB">
        <authorList>
            <consortium name="Ensembl"/>
        </authorList>
    </citation>
    <scope>IDENTIFICATION</scope>
</reference>
<evidence type="ECO:0000313" key="2">
    <source>
        <dbReference type="Proteomes" id="UP000008144"/>
    </source>
</evidence>
<dbReference type="HOGENOM" id="CLU_3392165_0_0_1"/>
<reference evidence="1" key="2">
    <citation type="journal article" date="2008" name="Genome Biol.">
        <title>Improved genome assembly and evidence-based global gene model set for the chordate Ciona intestinalis: new insight into intron and operon populations.</title>
        <authorList>
            <person name="Satou Y."/>
            <person name="Mineta K."/>
            <person name="Ogasawara M."/>
            <person name="Sasakura Y."/>
            <person name="Shoguchi E."/>
            <person name="Ueno K."/>
            <person name="Yamada L."/>
            <person name="Matsumoto J."/>
            <person name="Wasserscheid J."/>
            <person name="Dewar K."/>
            <person name="Wiley G.B."/>
            <person name="Macmil S.L."/>
            <person name="Roe B.A."/>
            <person name="Zeller R.W."/>
            <person name="Hastings K.E."/>
            <person name="Lemaire P."/>
            <person name="Lindquist E."/>
            <person name="Endo T."/>
            <person name="Hotta K."/>
            <person name="Inaba K."/>
        </authorList>
    </citation>
    <scope>NUCLEOTIDE SEQUENCE [LARGE SCALE GENOMIC DNA]</scope>
    <source>
        <strain evidence="1">wild type</strain>
    </source>
</reference>
<organism evidence="1 2">
    <name type="scientific">Ciona intestinalis</name>
    <name type="common">Transparent sea squirt</name>
    <name type="synonym">Ascidia intestinalis</name>
    <dbReference type="NCBI Taxonomy" id="7719"/>
    <lineage>
        <taxon>Eukaryota</taxon>
        <taxon>Metazoa</taxon>
        <taxon>Chordata</taxon>
        <taxon>Tunicata</taxon>
        <taxon>Ascidiacea</taxon>
        <taxon>Phlebobranchia</taxon>
        <taxon>Cionidae</taxon>
        <taxon>Ciona</taxon>
    </lineage>
</organism>
<dbReference type="Ensembl" id="ENSCINT00000030452.1">
    <property type="protein sequence ID" value="ENSCINP00000032103.1"/>
    <property type="gene ID" value="ENSCING00000019471.1"/>
</dbReference>
<evidence type="ECO:0000313" key="1">
    <source>
        <dbReference type="Ensembl" id="ENSCINP00000032103.1"/>
    </source>
</evidence>
<dbReference type="Proteomes" id="UP000008144">
    <property type="component" value="Chromosome 10"/>
</dbReference>
<dbReference type="AlphaFoldDB" id="H2XR19"/>